<evidence type="ECO:0000313" key="4">
    <source>
        <dbReference type="Proteomes" id="UP000643701"/>
    </source>
</evidence>
<comment type="caution">
    <text evidence="3">The sequence shown here is derived from an EMBL/GenBank/DDBJ whole genome shotgun (WGS) entry which is preliminary data.</text>
</comment>
<keyword evidence="2" id="KW-0732">Signal</keyword>
<organism evidence="3 4">
    <name type="scientific">Psychroflexus maritimus</name>
    <dbReference type="NCBI Taxonomy" id="2714865"/>
    <lineage>
        <taxon>Bacteria</taxon>
        <taxon>Pseudomonadati</taxon>
        <taxon>Bacteroidota</taxon>
        <taxon>Flavobacteriia</taxon>
        <taxon>Flavobacteriales</taxon>
        <taxon>Flavobacteriaceae</taxon>
        <taxon>Psychroflexus</taxon>
    </lineage>
</organism>
<reference evidence="3" key="1">
    <citation type="submission" date="2020-03" db="EMBL/GenBank/DDBJ databases">
        <title>Psychroflexus Maritimus sp. nov., isolate from marine sediment.</title>
        <authorList>
            <person name="Zhong Y.-L."/>
        </authorList>
    </citation>
    <scope>NUCLEOTIDE SEQUENCE</scope>
    <source>
        <strain evidence="3">C1</strain>
    </source>
</reference>
<feature type="region of interest" description="Disordered" evidence="1">
    <location>
        <begin position="169"/>
        <end position="188"/>
    </location>
</feature>
<dbReference type="EMBL" id="JAANAS010000105">
    <property type="protein sequence ID" value="NGZ90780.1"/>
    <property type="molecule type" value="Genomic_DNA"/>
</dbReference>
<dbReference type="Proteomes" id="UP000643701">
    <property type="component" value="Unassembled WGS sequence"/>
</dbReference>
<feature type="signal peptide" evidence="2">
    <location>
        <begin position="1"/>
        <end position="28"/>
    </location>
</feature>
<sequence length="328" mass="34926">MKTKMNALTKCFSLGVLLCSLTSLKAQVGIGTTNPDASAILELEATDKGFLPPRLSTAERDAISNPAEGLMIYNTDNNCLEFRNDTFWISACDGSVQTGSISDCNTPGFIPPFLAADQTEIVDVTNPVTGDTWMDRNLGAFTADRTTPSADGGTDCWAYGNLYQWGRTSDGHEDRSSNTAAGPLAAGSEGSDFITVASSLNDWLSNPDNTRWNAATKGVHDPCPEGYRVPTQAEWEAEWDSWDGILDNIAPPSANNHAGGAIASPLKLPVAGSRSLSSGSLSGISSDGRYWSSTVSGNNAIRLYFDGSSADMLTSFRAYAFSVRCIKD</sequence>
<feature type="chain" id="PRO_5037604771" description="Major paralogous domain-containing protein" evidence="2">
    <location>
        <begin position="29"/>
        <end position="328"/>
    </location>
</feature>
<protein>
    <recommendedName>
        <fullName evidence="5">Major paralogous domain-containing protein</fullName>
    </recommendedName>
</protein>
<evidence type="ECO:0000256" key="1">
    <source>
        <dbReference type="SAM" id="MobiDB-lite"/>
    </source>
</evidence>
<proteinExistence type="predicted"/>
<evidence type="ECO:0000256" key="2">
    <source>
        <dbReference type="SAM" id="SignalP"/>
    </source>
</evidence>
<dbReference type="AlphaFoldDB" id="A0A967AK42"/>
<evidence type="ECO:0008006" key="5">
    <source>
        <dbReference type="Google" id="ProtNLM"/>
    </source>
</evidence>
<dbReference type="InterPro" id="IPR011871">
    <property type="entry name" value="Fib_succ_major"/>
</dbReference>
<keyword evidence="4" id="KW-1185">Reference proteome</keyword>
<name>A0A967AK42_9FLAO</name>
<gene>
    <name evidence="3" type="ORF">G7034_11025</name>
</gene>
<dbReference type="NCBIfam" id="TIGR02145">
    <property type="entry name" value="Fib_succ_major"/>
    <property type="match status" value="1"/>
</dbReference>
<dbReference type="RefSeq" id="WP_166401013.1">
    <property type="nucleotide sequence ID" value="NZ_JAANAS010000105.1"/>
</dbReference>
<accession>A0A967AK42</accession>
<evidence type="ECO:0000313" key="3">
    <source>
        <dbReference type="EMBL" id="NGZ90780.1"/>
    </source>
</evidence>